<dbReference type="Gene3D" id="1.10.3470.10">
    <property type="entry name" value="ABC transporter involved in vitamin B12 uptake, BtuC"/>
    <property type="match status" value="1"/>
</dbReference>
<dbReference type="InterPro" id="IPR000522">
    <property type="entry name" value="ABC_transptr_permease_BtuC"/>
</dbReference>
<accession>A0A9E2NKI5</accession>
<evidence type="ECO:0000256" key="1">
    <source>
        <dbReference type="ARBA" id="ARBA00004651"/>
    </source>
</evidence>
<evidence type="ECO:0000256" key="8">
    <source>
        <dbReference type="ARBA" id="ARBA00023004"/>
    </source>
</evidence>
<dbReference type="CDD" id="cd06550">
    <property type="entry name" value="TM_ABC_iron-siderophores_like"/>
    <property type="match status" value="1"/>
</dbReference>
<evidence type="ECO:0000313" key="14">
    <source>
        <dbReference type="EMBL" id="MBU3803885.1"/>
    </source>
</evidence>
<dbReference type="AlphaFoldDB" id="A0A9E2NKI5"/>
<feature type="transmembrane region" description="Helical" evidence="13">
    <location>
        <begin position="111"/>
        <end position="132"/>
    </location>
</feature>
<evidence type="ECO:0000256" key="9">
    <source>
        <dbReference type="ARBA" id="ARBA00023136"/>
    </source>
</evidence>
<evidence type="ECO:0000256" key="2">
    <source>
        <dbReference type="ARBA" id="ARBA00007935"/>
    </source>
</evidence>
<comment type="subcellular location">
    <subcellularLocation>
        <location evidence="1">Cell membrane</location>
        <topology evidence="1">Multi-pass membrane protein</topology>
    </subcellularLocation>
</comment>
<gene>
    <name evidence="14" type="ORF">H9872_03915</name>
</gene>
<feature type="transmembrane region" description="Helical" evidence="13">
    <location>
        <begin position="138"/>
        <end position="162"/>
    </location>
</feature>
<feature type="transmembrane region" description="Helical" evidence="13">
    <location>
        <begin position="52"/>
        <end position="74"/>
    </location>
</feature>
<reference evidence="14" key="1">
    <citation type="journal article" date="2021" name="PeerJ">
        <title>Extensive microbial diversity within the chicken gut microbiome revealed by metagenomics and culture.</title>
        <authorList>
            <person name="Gilroy R."/>
            <person name="Ravi A."/>
            <person name="Getino M."/>
            <person name="Pursley I."/>
            <person name="Horton D.L."/>
            <person name="Alikhan N.F."/>
            <person name="Baker D."/>
            <person name="Gharbi K."/>
            <person name="Hall N."/>
            <person name="Watson M."/>
            <person name="Adriaenssens E.M."/>
            <person name="Foster-Nyarko E."/>
            <person name="Jarju S."/>
            <person name="Secka A."/>
            <person name="Antonio M."/>
            <person name="Oren A."/>
            <person name="Chaudhuri R.R."/>
            <person name="La Ragione R."/>
            <person name="Hildebrand F."/>
            <person name="Pallen M.J."/>
        </authorList>
    </citation>
    <scope>NUCLEOTIDE SEQUENCE</scope>
    <source>
        <strain evidence="14">B5-657</strain>
    </source>
</reference>
<dbReference type="GO" id="GO:0033214">
    <property type="term" value="P:siderophore-iron import into cell"/>
    <property type="evidence" value="ECO:0007669"/>
    <property type="project" value="TreeGrafter"/>
</dbReference>
<dbReference type="GO" id="GO:0022857">
    <property type="term" value="F:transmembrane transporter activity"/>
    <property type="evidence" value="ECO:0007669"/>
    <property type="project" value="InterPro"/>
</dbReference>
<evidence type="ECO:0000256" key="4">
    <source>
        <dbReference type="ARBA" id="ARBA00022448"/>
    </source>
</evidence>
<dbReference type="InterPro" id="IPR037294">
    <property type="entry name" value="ABC_BtuC-like"/>
</dbReference>
<dbReference type="SUPFAM" id="SSF81345">
    <property type="entry name" value="ABC transporter involved in vitamin B12 uptake, BtuC"/>
    <property type="match status" value="1"/>
</dbReference>
<reference evidence="14" key="2">
    <citation type="submission" date="2021-04" db="EMBL/GenBank/DDBJ databases">
        <authorList>
            <person name="Gilroy R."/>
        </authorList>
    </citation>
    <scope>NUCLEOTIDE SEQUENCE</scope>
    <source>
        <strain evidence="14">B5-657</strain>
    </source>
</reference>
<feature type="transmembrane region" description="Helical" evidence="13">
    <location>
        <begin position="183"/>
        <end position="204"/>
    </location>
</feature>
<keyword evidence="7 13" id="KW-1133">Transmembrane helix</keyword>
<feature type="transmembrane region" description="Helical" evidence="13">
    <location>
        <begin position="297"/>
        <end position="317"/>
    </location>
</feature>
<dbReference type="PANTHER" id="PTHR30472:SF21">
    <property type="entry name" value="HEME-IRON TRANSPORT SYSTEM PERMEASE PROTEIN ISDF-RELATED"/>
    <property type="match status" value="1"/>
</dbReference>
<evidence type="ECO:0000256" key="10">
    <source>
        <dbReference type="ARBA" id="ARBA00025320"/>
    </source>
</evidence>
<evidence type="ECO:0000256" key="3">
    <source>
        <dbReference type="ARBA" id="ARBA00018524"/>
    </source>
</evidence>
<evidence type="ECO:0000256" key="11">
    <source>
        <dbReference type="ARBA" id="ARBA00031149"/>
    </source>
</evidence>
<keyword evidence="4" id="KW-0813">Transport</keyword>
<comment type="similarity">
    <text evidence="2">Belongs to the binding-protein-dependent transport system permease family. FecCD subfamily.</text>
</comment>
<dbReference type="GO" id="GO:0005886">
    <property type="term" value="C:plasma membrane"/>
    <property type="evidence" value="ECO:0007669"/>
    <property type="project" value="UniProtKB-SubCell"/>
</dbReference>
<dbReference type="Proteomes" id="UP000824229">
    <property type="component" value="Unassembled WGS sequence"/>
</dbReference>
<sequence>MKKISAFSIVGIALILAIILAISVGSINLPIKDIVMGLIRGEGGQIGIIRDIRLPRIVIALIVGANLSVAGVLLQAVMRNPLADPGITGISSGASVVALIVMLYRPDAIHTLPLFGFIGGFLACILIYGLAWKNGISAMRIVLAGVAVNAVLGGFSGMLSILNSERLSGVLTWLNGNIGNKSWQDVSVLGIYTLIGLVASYLLFKNCNLLALGDKAAKSLGLNVNIQRLVISAVGVFLAGTATSIVGVIGFMGLAIPHISRLIVGSDHKILIPFSALMGAVVLLLADTLGRTIMNPYEIPVGIVMAILGGPFFLYLLRKGDEHYGS</sequence>
<keyword evidence="6 13" id="KW-0812">Transmembrane</keyword>
<name>A0A9E2NKI5_9FIRM</name>
<dbReference type="EMBL" id="JAHLFQ010000079">
    <property type="protein sequence ID" value="MBU3803885.1"/>
    <property type="molecule type" value="Genomic_DNA"/>
</dbReference>
<feature type="transmembrane region" description="Helical" evidence="13">
    <location>
        <begin position="268"/>
        <end position="285"/>
    </location>
</feature>
<feature type="transmembrane region" description="Helical" evidence="13">
    <location>
        <begin position="6"/>
        <end position="31"/>
    </location>
</feature>
<evidence type="ECO:0000256" key="6">
    <source>
        <dbReference type="ARBA" id="ARBA00022692"/>
    </source>
</evidence>
<protein>
    <recommendedName>
        <fullName evidence="3">Probable heme-iron transport system permease protein IsdF</fullName>
    </recommendedName>
    <alternativeName>
        <fullName evidence="12">Iron-regulated surface determinant protein F</fullName>
    </alternativeName>
    <alternativeName>
        <fullName evidence="11">Staphylococcal iron-regulated protein G</fullName>
    </alternativeName>
</protein>
<organism evidence="14 15">
    <name type="scientific">Candidatus Cellulosilyticum pullistercoris</name>
    <dbReference type="NCBI Taxonomy" id="2838521"/>
    <lineage>
        <taxon>Bacteria</taxon>
        <taxon>Bacillati</taxon>
        <taxon>Bacillota</taxon>
        <taxon>Clostridia</taxon>
        <taxon>Lachnospirales</taxon>
        <taxon>Cellulosilyticaceae</taxon>
        <taxon>Cellulosilyticum</taxon>
    </lineage>
</organism>
<comment type="function">
    <text evidence="10">Part of the binding-protein-dependent transport system for heme-iron. Responsible for the translocation of the substrate across the membrane.</text>
</comment>
<keyword evidence="5" id="KW-1003">Cell membrane</keyword>
<dbReference type="FunFam" id="1.10.3470.10:FF:000001">
    <property type="entry name" value="Vitamin B12 ABC transporter permease BtuC"/>
    <property type="match status" value="1"/>
</dbReference>
<dbReference type="PANTHER" id="PTHR30472">
    <property type="entry name" value="FERRIC ENTEROBACTIN TRANSPORT SYSTEM PERMEASE PROTEIN"/>
    <property type="match status" value="1"/>
</dbReference>
<keyword evidence="9 13" id="KW-0472">Membrane</keyword>
<evidence type="ECO:0000256" key="7">
    <source>
        <dbReference type="ARBA" id="ARBA00022989"/>
    </source>
</evidence>
<evidence type="ECO:0000313" key="15">
    <source>
        <dbReference type="Proteomes" id="UP000824229"/>
    </source>
</evidence>
<comment type="caution">
    <text evidence="14">The sequence shown here is derived from an EMBL/GenBank/DDBJ whole genome shotgun (WGS) entry which is preliminary data.</text>
</comment>
<evidence type="ECO:0000256" key="13">
    <source>
        <dbReference type="SAM" id="Phobius"/>
    </source>
</evidence>
<evidence type="ECO:0000256" key="12">
    <source>
        <dbReference type="ARBA" id="ARBA00031465"/>
    </source>
</evidence>
<keyword evidence="8" id="KW-0408">Iron</keyword>
<evidence type="ECO:0000256" key="5">
    <source>
        <dbReference type="ARBA" id="ARBA00022475"/>
    </source>
</evidence>
<proteinExistence type="inferred from homology"/>
<feature type="transmembrane region" description="Helical" evidence="13">
    <location>
        <begin position="229"/>
        <end position="256"/>
    </location>
</feature>
<dbReference type="Pfam" id="PF01032">
    <property type="entry name" value="FecCD"/>
    <property type="match status" value="1"/>
</dbReference>
<feature type="transmembrane region" description="Helical" evidence="13">
    <location>
        <begin position="86"/>
        <end position="104"/>
    </location>
</feature>